<dbReference type="EMBL" id="AKHW03005226">
    <property type="protein sequence ID" value="KYO27255.1"/>
    <property type="molecule type" value="Genomic_DNA"/>
</dbReference>
<name>A0A151MRV2_ALLMI</name>
<gene>
    <name evidence="1" type="ORF">Y1Q_0021196</name>
</gene>
<evidence type="ECO:0000313" key="1">
    <source>
        <dbReference type="EMBL" id="KYO27255.1"/>
    </source>
</evidence>
<proteinExistence type="predicted"/>
<dbReference type="Proteomes" id="UP000050525">
    <property type="component" value="Unassembled WGS sequence"/>
</dbReference>
<sequence>MELSLVVGGEPVLELLGAQPWQAQPGGRRLCSPTELSLVAGGKSGSQTISNLLKEHRVFRRLQLISFPVPCGLAGDLLKMSVTQSGITAIKWDPSLKKG</sequence>
<dbReference type="AlphaFoldDB" id="A0A151MRV2"/>
<reference evidence="1 2" key="1">
    <citation type="journal article" date="2012" name="Genome Biol.">
        <title>Sequencing three crocodilian genomes to illuminate the evolution of archosaurs and amniotes.</title>
        <authorList>
            <person name="St John J.A."/>
            <person name="Braun E.L."/>
            <person name="Isberg S.R."/>
            <person name="Miles L.G."/>
            <person name="Chong A.Y."/>
            <person name="Gongora J."/>
            <person name="Dalzell P."/>
            <person name="Moran C."/>
            <person name="Bed'hom B."/>
            <person name="Abzhanov A."/>
            <person name="Burgess S.C."/>
            <person name="Cooksey A.M."/>
            <person name="Castoe T.A."/>
            <person name="Crawford N.G."/>
            <person name="Densmore L.D."/>
            <person name="Drew J.C."/>
            <person name="Edwards S.V."/>
            <person name="Faircloth B.C."/>
            <person name="Fujita M.K."/>
            <person name="Greenwold M.J."/>
            <person name="Hoffmann F.G."/>
            <person name="Howard J.M."/>
            <person name="Iguchi T."/>
            <person name="Janes D.E."/>
            <person name="Khan S.Y."/>
            <person name="Kohno S."/>
            <person name="de Koning A.J."/>
            <person name="Lance S.L."/>
            <person name="McCarthy F.M."/>
            <person name="McCormack J.E."/>
            <person name="Merchant M.E."/>
            <person name="Peterson D.G."/>
            <person name="Pollock D.D."/>
            <person name="Pourmand N."/>
            <person name="Raney B.J."/>
            <person name="Roessler K.A."/>
            <person name="Sanford J.R."/>
            <person name="Sawyer R.H."/>
            <person name="Schmidt C.J."/>
            <person name="Triplett E.W."/>
            <person name="Tuberville T.D."/>
            <person name="Venegas-Anaya M."/>
            <person name="Howard J.T."/>
            <person name="Jarvis E.D."/>
            <person name="Guillette L.J.Jr."/>
            <person name="Glenn T.C."/>
            <person name="Green R.E."/>
            <person name="Ray D.A."/>
        </authorList>
    </citation>
    <scope>NUCLEOTIDE SEQUENCE [LARGE SCALE GENOMIC DNA]</scope>
    <source>
        <strain evidence="1">KSC_2009_1</strain>
    </source>
</reference>
<comment type="caution">
    <text evidence="1">The sequence shown here is derived from an EMBL/GenBank/DDBJ whole genome shotgun (WGS) entry which is preliminary data.</text>
</comment>
<organism evidence="1 2">
    <name type="scientific">Alligator mississippiensis</name>
    <name type="common">American alligator</name>
    <dbReference type="NCBI Taxonomy" id="8496"/>
    <lineage>
        <taxon>Eukaryota</taxon>
        <taxon>Metazoa</taxon>
        <taxon>Chordata</taxon>
        <taxon>Craniata</taxon>
        <taxon>Vertebrata</taxon>
        <taxon>Euteleostomi</taxon>
        <taxon>Archelosauria</taxon>
        <taxon>Archosauria</taxon>
        <taxon>Crocodylia</taxon>
        <taxon>Alligatoridae</taxon>
        <taxon>Alligatorinae</taxon>
        <taxon>Alligator</taxon>
    </lineage>
</organism>
<protein>
    <submittedName>
        <fullName evidence="1">Uncharacterized protein</fullName>
    </submittedName>
</protein>
<evidence type="ECO:0000313" key="2">
    <source>
        <dbReference type="Proteomes" id="UP000050525"/>
    </source>
</evidence>
<keyword evidence="2" id="KW-1185">Reference proteome</keyword>
<accession>A0A151MRV2</accession>